<dbReference type="InterPro" id="IPR046348">
    <property type="entry name" value="SIS_dom_sf"/>
</dbReference>
<evidence type="ECO:0000256" key="2">
    <source>
        <dbReference type="ARBA" id="ARBA00022737"/>
    </source>
</evidence>
<keyword evidence="3 7" id="KW-0129">CBS domain</keyword>
<reference evidence="10 11" key="1">
    <citation type="journal article" date="2014" name="World J. Microbiol. Biotechnol.">
        <title>Biodiversity and physiological characteristics of Antarctic and Arctic lichens-associated bacteria.</title>
        <authorList>
            <person name="Lee Y.M."/>
            <person name="Kim E.H."/>
            <person name="Lee H.K."/>
            <person name="Hong S.G."/>
        </authorList>
    </citation>
    <scope>NUCLEOTIDE SEQUENCE [LARGE SCALE GENOMIC DNA]</scope>
    <source>
        <strain evidence="10 11">PAMC 26569</strain>
    </source>
</reference>
<dbReference type="PANTHER" id="PTHR42745">
    <property type="match status" value="1"/>
</dbReference>
<gene>
    <name evidence="10" type="ORF">HN018_01495</name>
</gene>
<evidence type="ECO:0000313" key="10">
    <source>
        <dbReference type="EMBL" id="QKE92356.1"/>
    </source>
</evidence>
<dbReference type="GO" id="GO:0005975">
    <property type="term" value="P:carbohydrate metabolic process"/>
    <property type="evidence" value="ECO:0007669"/>
    <property type="project" value="InterPro"/>
</dbReference>
<dbReference type="AlphaFoldDB" id="A0A6M8HVT8"/>
<keyword evidence="11" id="KW-1185">Reference proteome</keyword>
<dbReference type="SUPFAM" id="SSF54631">
    <property type="entry name" value="CBS-domain pair"/>
    <property type="match status" value="1"/>
</dbReference>
<feature type="domain" description="SIS" evidence="9">
    <location>
        <begin position="63"/>
        <end position="206"/>
    </location>
</feature>
<feature type="site" description="Catalytically relevant" evidence="6">
    <location>
        <position position="174"/>
    </location>
</feature>
<evidence type="ECO:0000259" key="9">
    <source>
        <dbReference type="PROSITE" id="PS51464"/>
    </source>
</evidence>
<dbReference type="NCBIfam" id="TIGR00393">
    <property type="entry name" value="kpsF"/>
    <property type="match status" value="1"/>
</dbReference>
<evidence type="ECO:0000256" key="4">
    <source>
        <dbReference type="PIRNR" id="PIRNR004692"/>
    </source>
</evidence>
<feature type="domain" description="CBS" evidence="8">
    <location>
        <begin position="231"/>
        <end position="290"/>
    </location>
</feature>
<feature type="domain" description="CBS" evidence="8">
    <location>
        <begin position="296"/>
        <end position="347"/>
    </location>
</feature>
<dbReference type="GO" id="GO:0097367">
    <property type="term" value="F:carbohydrate derivative binding"/>
    <property type="evidence" value="ECO:0007669"/>
    <property type="project" value="InterPro"/>
</dbReference>
<dbReference type="InterPro" id="IPR046342">
    <property type="entry name" value="CBS_dom_sf"/>
</dbReference>
<keyword evidence="5" id="KW-0479">Metal-binding</keyword>
<feature type="site" description="Catalytically relevant" evidence="6">
    <location>
        <position position="133"/>
    </location>
</feature>
<dbReference type="GO" id="GO:1901135">
    <property type="term" value="P:carbohydrate derivative metabolic process"/>
    <property type="evidence" value="ECO:0007669"/>
    <property type="project" value="InterPro"/>
</dbReference>
<keyword evidence="5" id="KW-0862">Zinc</keyword>
<evidence type="ECO:0000256" key="7">
    <source>
        <dbReference type="PROSITE-ProRule" id="PRU00703"/>
    </source>
</evidence>
<dbReference type="Pfam" id="PF00571">
    <property type="entry name" value="CBS"/>
    <property type="match status" value="2"/>
</dbReference>
<dbReference type="Gene3D" id="3.40.50.10490">
    <property type="entry name" value="Glucose-6-phosphate isomerase like protein, domain 1"/>
    <property type="match status" value="1"/>
</dbReference>
<dbReference type="KEGG" id="lck:HN018_01495"/>
<evidence type="ECO:0000256" key="5">
    <source>
        <dbReference type="PIRSR" id="PIRSR004692-2"/>
    </source>
</evidence>
<dbReference type="Proteomes" id="UP000500767">
    <property type="component" value="Chromosome"/>
</dbReference>
<dbReference type="InterPro" id="IPR050986">
    <property type="entry name" value="GutQ/KpsF_isomerases"/>
</dbReference>
<dbReference type="InterPro" id="IPR035474">
    <property type="entry name" value="SIS_Kpsf"/>
</dbReference>
<feature type="site" description="Catalytically relevant" evidence="6">
    <location>
        <position position="215"/>
    </location>
</feature>
<evidence type="ECO:0000259" key="8">
    <source>
        <dbReference type="PROSITE" id="PS51371"/>
    </source>
</evidence>
<dbReference type="FunFam" id="3.40.50.10490:FF:000011">
    <property type="entry name" value="Arabinose 5-phosphate isomerase"/>
    <property type="match status" value="1"/>
</dbReference>
<dbReference type="SMART" id="SM00116">
    <property type="entry name" value="CBS"/>
    <property type="match status" value="2"/>
</dbReference>
<evidence type="ECO:0000256" key="3">
    <source>
        <dbReference type="ARBA" id="ARBA00023122"/>
    </source>
</evidence>
<feature type="site" description="Catalytically relevant" evidence="6">
    <location>
        <position position="81"/>
    </location>
</feature>
<feature type="binding site" evidence="5">
    <location>
        <position position="104"/>
    </location>
    <ligand>
        <name>Zn(2+)</name>
        <dbReference type="ChEBI" id="CHEBI:29105"/>
    </ligand>
</feature>
<dbReference type="Pfam" id="PF01380">
    <property type="entry name" value="SIS"/>
    <property type="match status" value="1"/>
</dbReference>
<dbReference type="InterPro" id="IPR000644">
    <property type="entry name" value="CBS_dom"/>
</dbReference>
<evidence type="ECO:0000256" key="1">
    <source>
        <dbReference type="ARBA" id="ARBA00008165"/>
    </source>
</evidence>
<dbReference type="PROSITE" id="PS51371">
    <property type="entry name" value="CBS"/>
    <property type="match status" value="2"/>
</dbReference>
<organism evidence="10 11">
    <name type="scientific">Lichenicola cladoniae</name>
    <dbReference type="NCBI Taxonomy" id="1484109"/>
    <lineage>
        <taxon>Bacteria</taxon>
        <taxon>Pseudomonadati</taxon>
        <taxon>Pseudomonadota</taxon>
        <taxon>Alphaproteobacteria</taxon>
        <taxon>Acetobacterales</taxon>
        <taxon>Acetobacteraceae</taxon>
        <taxon>Lichenicola</taxon>
    </lineage>
</organism>
<evidence type="ECO:0000313" key="11">
    <source>
        <dbReference type="Proteomes" id="UP000500767"/>
    </source>
</evidence>
<protein>
    <submittedName>
        <fullName evidence="10">KpsF/GutQ family sugar-phosphate isomerase</fullName>
    </submittedName>
</protein>
<dbReference type="GO" id="GO:0019146">
    <property type="term" value="F:arabinose-5-phosphate isomerase activity"/>
    <property type="evidence" value="ECO:0007669"/>
    <property type="project" value="UniProtKB-ARBA"/>
</dbReference>
<name>A0A6M8HVT8_9PROT</name>
<dbReference type="InterPro" id="IPR001347">
    <property type="entry name" value="SIS_dom"/>
</dbReference>
<comment type="similarity">
    <text evidence="1 4">Belongs to the SIS family. GutQ/KpsF subfamily.</text>
</comment>
<sequence>MSVVSSIPKADRPANSAVAAPPATAAIAAASASVGRTLEIEQRGLASVHRALADGLAEAFAGAAEIIERATGNVIVTGMGKSGHVGRKIAATLSSTGTPSHYVHPVEASHGDLGVLRDTDVVLAISWSGETAELADIVEYTRRFGVPLVALTSRPDSALGRAADIGLFLPASEEACPNGLAPTTSTTMQLAAGDALAILLLERRGFTATDFNRYHPGGKLGQRLMQVRRLMHEGADMPLVTISARLSDGIVEMSSKRFGIVGVVDLEGYLVGVLTDGDVRRAFSDSFTDRPIVEVMGATPQTVGGDTLAVTVLARMNESRITSIFVVEDGRPAGLVHVHDLLRARLA</sequence>
<dbReference type="PIRSF" id="PIRSF004692">
    <property type="entry name" value="KdsD_KpsF"/>
    <property type="match status" value="1"/>
</dbReference>
<dbReference type="InterPro" id="IPR004800">
    <property type="entry name" value="KdsD/KpsF-type"/>
</dbReference>
<evidence type="ECO:0000256" key="6">
    <source>
        <dbReference type="PIRSR" id="PIRSR004692-3"/>
    </source>
</evidence>
<proteinExistence type="inferred from homology"/>
<dbReference type="PROSITE" id="PS51464">
    <property type="entry name" value="SIS"/>
    <property type="match status" value="1"/>
</dbReference>
<dbReference type="CDD" id="cd04604">
    <property type="entry name" value="CBS_pair_SIS_assoc"/>
    <property type="match status" value="1"/>
</dbReference>
<dbReference type="SUPFAM" id="SSF53697">
    <property type="entry name" value="SIS domain"/>
    <property type="match status" value="1"/>
</dbReference>
<keyword evidence="10" id="KW-0413">Isomerase</keyword>
<accession>A0A6M8HVT8</accession>
<dbReference type="EMBL" id="CP053708">
    <property type="protein sequence ID" value="QKE92356.1"/>
    <property type="molecule type" value="Genomic_DNA"/>
</dbReference>
<dbReference type="Gene3D" id="3.10.580.10">
    <property type="entry name" value="CBS-domain"/>
    <property type="match status" value="1"/>
</dbReference>
<dbReference type="CDD" id="cd05014">
    <property type="entry name" value="SIS_Kpsf"/>
    <property type="match status" value="1"/>
</dbReference>
<keyword evidence="2" id="KW-0677">Repeat</keyword>
<dbReference type="PANTHER" id="PTHR42745:SF1">
    <property type="entry name" value="ARABINOSE 5-PHOSPHATE ISOMERASE KDSD"/>
    <property type="match status" value="1"/>
</dbReference>
<dbReference type="GO" id="GO:0046872">
    <property type="term" value="F:metal ion binding"/>
    <property type="evidence" value="ECO:0007669"/>
    <property type="project" value="UniProtKB-KW"/>
</dbReference>